<keyword evidence="1" id="KW-0472">Membrane</keyword>
<dbReference type="SUPFAM" id="SSF56003">
    <property type="entry name" value="Molybdenum cofactor-binding domain"/>
    <property type="match status" value="2"/>
</dbReference>
<dbReference type="EC" id="1.3.99.16" evidence="3"/>
<dbReference type="Gene3D" id="3.30.365.10">
    <property type="entry name" value="Aldehyde oxidase/xanthine dehydrogenase, molybdopterin binding domain"/>
    <property type="match status" value="4"/>
</dbReference>
<dbReference type="PANTHER" id="PTHR47495">
    <property type="entry name" value="ALDEHYDE DEHYDROGENASE"/>
    <property type="match status" value="1"/>
</dbReference>
<protein>
    <submittedName>
        <fullName evidence="3">Isoquinoline 1-oxidoreductase beta subunit</fullName>
        <ecNumber evidence="3">1.3.99.16</ecNumber>
    </submittedName>
</protein>
<sequence length="729" mass="76451">MRHDPEDAYRGRPALTRRALLRGGAAILGGLVIGIELPVRRARADEPAAAGAPLNAFVHVPAEGPVRLIMPAVEMGQGVYTSQAMCLGEELDIGLDQITAIHAPADQAKYGNPLFVVQATGGSTTTMAWTEPLRQAGATARALLVAAAGAQWGVDPATLTTENGVVTDPASGRTLTYGALADRAAGLPPPTDVTLKSPDQFRLIGTPARRIDTPDKATGTTVYGIDVIRPGMTFAALMASPVLGGKVAHVDDAPALAQPGVRQVVVLDDLVAVVADNTWAAQQGLAALDIAWANGPNATLSQAQLWADIETASKGPGVTAQKQGDALAKLGEGTLFEATYELPFLAHTPMEPLNCTVHVRDGACDVWVGTQVPGFCQMGAAKVLGIDPSKVTINNHIIGGGFGRRLEADYVVTATRIAAKVDGPVKVIWSREEDIKQDIFRPLYHDRLKARVENGRITAWHHRITGASILARWLPPAFKDGIDGDAVDGAIDPPYAVGDILVEYIRHESVVPVGFWRGVGPNSSVFSIESFLDRIAKNTAVDPVAFRRGLLADNPRALGVLNAATAKAGWGTPAPASPFGARTGRGVALMHAFGSYLACVADIAVSDPGDVRVTRVVVAADVGRVINPDTVVAQIQGGVTFGLATVLHDKVTIADGRVEQSNFHDYRLIRIDEMPAIEVELIASTEKPGGIGEPGTVIVQPAVANAIFAATGVPLTRMPVDAALLAKAV</sequence>
<dbReference type="AlphaFoldDB" id="A0A839ZGY2"/>
<dbReference type="EMBL" id="JACICD010000024">
    <property type="protein sequence ID" value="MBB3774044.1"/>
    <property type="molecule type" value="Genomic_DNA"/>
</dbReference>
<dbReference type="Proteomes" id="UP000533469">
    <property type="component" value="Unassembled WGS sequence"/>
</dbReference>
<dbReference type="Gene3D" id="3.90.1170.50">
    <property type="entry name" value="Aldehyde oxidase/xanthine dehydrogenase, a/b hammerhead"/>
    <property type="match status" value="1"/>
</dbReference>
<dbReference type="PROSITE" id="PS51318">
    <property type="entry name" value="TAT"/>
    <property type="match status" value="1"/>
</dbReference>
<feature type="domain" description="Aldehyde oxidase/xanthine dehydrogenase a/b hammerhead" evidence="2">
    <location>
        <begin position="218"/>
        <end position="296"/>
    </location>
</feature>
<comment type="caution">
    <text evidence="3">The sequence shown here is derived from an EMBL/GenBank/DDBJ whole genome shotgun (WGS) entry which is preliminary data.</text>
</comment>
<dbReference type="InterPro" id="IPR037165">
    <property type="entry name" value="AldOxase/xan_DH_Mopterin-bd_sf"/>
</dbReference>
<feature type="transmembrane region" description="Helical" evidence="1">
    <location>
        <begin position="20"/>
        <end position="39"/>
    </location>
</feature>
<evidence type="ECO:0000259" key="2">
    <source>
        <dbReference type="SMART" id="SM01008"/>
    </source>
</evidence>
<organism evidence="3 4">
    <name type="scientific">Ancylobacter tetraedralis</name>
    <dbReference type="NCBI Taxonomy" id="217068"/>
    <lineage>
        <taxon>Bacteria</taxon>
        <taxon>Pseudomonadati</taxon>
        <taxon>Pseudomonadota</taxon>
        <taxon>Alphaproteobacteria</taxon>
        <taxon>Hyphomicrobiales</taxon>
        <taxon>Xanthobacteraceae</taxon>
        <taxon>Ancylobacter</taxon>
    </lineage>
</organism>
<keyword evidence="1" id="KW-0812">Transmembrane</keyword>
<dbReference type="PANTHER" id="PTHR47495:SF2">
    <property type="entry name" value="ALDEHYDE DEHYDROGENASE"/>
    <property type="match status" value="1"/>
</dbReference>
<evidence type="ECO:0000313" key="4">
    <source>
        <dbReference type="Proteomes" id="UP000533469"/>
    </source>
</evidence>
<dbReference type="Pfam" id="PF02738">
    <property type="entry name" value="MoCoBD_1"/>
    <property type="match status" value="1"/>
</dbReference>
<dbReference type="Pfam" id="PF20256">
    <property type="entry name" value="MoCoBD_2"/>
    <property type="match status" value="2"/>
</dbReference>
<dbReference type="InterPro" id="IPR052516">
    <property type="entry name" value="N-heterocyclic_Hydroxylase"/>
</dbReference>
<dbReference type="SMART" id="SM01008">
    <property type="entry name" value="Ald_Xan_dh_C"/>
    <property type="match status" value="1"/>
</dbReference>
<dbReference type="GO" id="GO:0047121">
    <property type="term" value="F:isoquinoline 1-oxidoreductase activity"/>
    <property type="evidence" value="ECO:0007669"/>
    <property type="project" value="UniProtKB-EC"/>
</dbReference>
<keyword evidence="3" id="KW-0560">Oxidoreductase</keyword>
<dbReference type="PIRSF" id="PIRSF036389">
    <property type="entry name" value="IOR_B"/>
    <property type="match status" value="1"/>
</dbReference>
<evidence type="ECO:0000256" key="1">
    <source>
        <dbReference type="SAM" id="Phobius"/>
    </source>
</evidence>
<dbReference type="InterPro" id="IPR008274">
    <property type="entry name" value="AldOxase/xan_DH_MoCoBD1"/>
</dbReference>
<dbReference type="InterPro" id="IPR006311">
    <property type="entry name" value="TAT_signal"/>
</dbReference>
<accession>A0A839ZGY2</accession>
<dbReference type="InterPro" id="IPR000674">
    <property type="entry name" value="Ald_Oxase/Xan_DH_a/b"/>
</dbReference>
<dbReference type="InterPro" id="IPR046867">
    <property type="entry name" value="AldOxase/xan_DH_MoCoBD2"/>
</dbReference>
<keyword evidence="4" id="KW-1185">Reference proteome</keyword>
<keyword evidence="1" id="KW-1133">Transmembrane helix</keyword>
<evidence type="ECO:0000313" key="3">
    <source>
        <dbReference type="EMBL" id="MBB3774044.1"/>
    </source>
</evidence>
<reference evidence="3 4" key="1">
    <citation type="submission" date="2020-08" db="EMBL/GenBank/DDBJ databases">
        <title>Genomic Encyclopedia of Type Strains, Phase IV (KMG-IV): sequencing the most valuable type-strain genomes for metagenomic binning, comparative biology and taxonomic classification.</title>
        <authorList>
            <person name="Goeker M."/>
        </authorList>
    </citation>
    <scope>NUCLEOTIDE SEQUENCE [LARGE SCALE GENOMIC DNA]</scope>
    <source>
        <strain evidence="3 4">DSM 5895</strain>
    </source>
</reference>
<dbReference type="InterPro" id="IPR012368">
    <property type="entry name" value="OxRdtase_Mopterin-bd_su_IorB"/>
</dbReference>
<name>A0A839ZGY2_9HYPH</name>
<proteinExistence type="predicted"/>
<dbReference type="RefSeq" id="WP_183192224.1">
    <property type="nucleotide sequence ID" value="NZ_JACICD010000024.1"/>
</dbReference>
<gene>
    <name evidence="3" type="ORF">FHS55_004699</name>
</gene>